<comment type="subcellular location">
    <subcellularLocation>
        <location evidence="1">Cell membrane</location>
        <topology evidence="1">Multi-pass membrane protein</topology>
    </subcellularLocation>
</comment>
<evidence type="ECO:0000313" key="9">
    <source>
        <dbReference type="EMBL" id="MEQ3552671.1"/>
    </source>
</evidence>
<comment type="similarity">
    <text evidence="2">Belongs to the auxin efflux carrier (TC 2.A.69) family.</text>
</comment>
<feature type="transmembrane region" description="Helical" evidence="8">
    <location>
        <begin position="252"/>
        <end position="272"/>
    </location>
</feature>
<feature type="transmembrane region" description="Helical" evidence="8">
    <location>
        <begin position="6"/>
        <end position="23"/>
    </location>
</feature>
<keyword evidence="4" id="KW-1003">Cell membrane</keyword>
<feature type="transmembrane region" description="Helical" evidence="8">
    <location>
        <begin position="194"/>
        <end position="212"/>
    </location>
</feature>
<dbReference type="RefSeq" id="WP_349299743.1">
    <property type="nucleotide sequence ID" value="NZ_JBEDNQ010000008.1"/>
</dbReference>
<evidence type="ECO:0000256" key="7">
    <source>
        <dbReference type="ARBA" id="ARBA00023136"/>
    </source>
</evidence>
<feature type="transmembrane region" description="Helical" evidence="8">
    <location>
        <begin position="167"/>
        <end position="188"/>
    </location>
</feature>
<feature type="transmembrane region" description="Helical" evidence="8">
    <location>
        <begin position="224"/>
        <end position="246"/>
    </location>
</feature>
<dbReference type="InterPro" id="IPR038770">
    <property type="entry name" value="Na+/solute_symporter_sf"/>
</dbReference>
<evidence type="ECO:0000256" key="1">
    <source>
        <dbReference type="ARBA" id="ARBA00004651"/>
    </source>
</evidence>
<reference evidence="9 10" key="1">
    <citation type="submission" date="2024-03" db="EMBL/GenBank/DDBJ databases">
        <title>Draft genome sequence of Pseudonocardia nematodicida JCM 31783.</title>
        <authorList>
            <person name="Butdee W."/>
            <person name="Duangmal K."/>
        </authorList>
    </citation>
    <scope>NUCLEOTIDE SEQUENCE [LARGE SCALE GENOMIC DNA]</scope>
    <source>
        <strain evidence="9 10">JCM 31783</strain>
    </source>
</reference>
<dbReference type="PANTHER" id="PTHR36838:SF4">
    <property type="entry name" value="AUXIN EFFLUX CARRIER FAMILY PROTEIN"/>
    <property type="match status" value="1"/>
</dbReference>
<evidence type="ECO:0000256" key="6">
    <source>
        <dbReference type="ARBA" id="ARBA00022989"/>
    </source>
</evidence>
<evidence type="ECO:0000256" key="2">
    <source>
        <dbReference type="ARBA" id="ARBA00010145"/>
    </source>
</evidence>
<feature type="transmembrane region" description="Helical" evidence="8">
    <location>
        <begin position="284"/>
        <end position="306"/>
    </location>
</feature>
<keyword evidence="10" id="KW-1185">Reference proteome</keyword>
<evidence type="ECO:0000256" key="8">
    <source>
        <dbReference type="SAM" id="Phobius"/>
    </source>
</evidence>
<sequence length="307" mass="31095">MTTSVVNALVPVVALLGLGWVLRRRAPDRDDFWSGAENLCYGVLLPALFFHGLATARLGELPVSGLAVVLLGSTLAVAMPLVALGRLLVRDGAAFTSVFQGGVRFNNYIGVTLATGLLGSDGVAYAALCNGILVPTVNVLSVLVFARCGGEPLSARATLRQVATNPLIFACVAGVAVHVSGAALPAGVAATAQALGAASMPLGLMCVGAALRRFTARRTWTVPVAVASTTKFVALPAAGLLLAPWAGLESDGLLAAMLFLTLPTASSSYLLARRLGGDAPLMAAIIAMQTVGGLATVPAVLAVTLAV</sequence>
<dbReference type="InterPro" id="IPR004776">
    <property type="entry name" value="Mem_transp_PIN-like"/>
</dbReference>
<dbReference type="EMBL" id="JBEDNQ010000008">
    <property type="protein sequence ID" value="MEQ3552671.1"/>
    <property type="molecule type" value="Genomic_DNA"/>
</dbReference>
<keyword evidence="3" id="KW-0813">Transport</keyword>
<evidence type="ECO:0000256" key="4">
    <source>
        <dbReference type="ARBA" id="ARBA00022475"/>
    </source>
</evidence>
<name>A0ABV1KDY2_9PSEU</name>
<dbReference type="Gene3D" id="1.20.1530.20">
    <property type="match status" value="1"/>
</dbReference>
<keyword evidence="5 8" id="KW-0812">Transmembrane</keyword>
<feature type="transmembrane region" description="Helical" evidence="8">
    <location>
        <begin position="35"/>
        <end position="54"/>
    </location>
</feature>
<evidence type="ECO:0000313" key="10">
    <source>
        <dbReference type="Proteomes" id="UP001494902"/>
    </source>
</evidence>
<evidence type="ECO:0000256" key="5">
    <source>
        <dbReference type="ARBA" id="ARBA00022692"/>
    </source>
</evidence>
<dbReference type="Proteomes" id="UP001494902">
    <property type="component" value="Unassembled WGS sequence"/>
</dbReference>
<comment type="caution">
    <text evidence="9">The sequence shown here is derived from an EMBL/GenBank/DDBJ whole genome shotgun (WGS) entry which is preliminary data.</text>
</comment>
<evidence type="ECO:0000256" key="3">
    <source>
        <dbReference type="ARBA" id="ARBA00022448"/>
    </source>
</evidence>
<protein>
    <submittedName>
        <fullName evidence="9">AEC family transporter</fullName>
    </submittedName>
</protein>
<keyword evidence="6 8" id="KW-1133">Transmembrane helix</keyword>
<dbReference type="Pfam" id="PF03547">
    <property type="entry name" value="Mem_trans"/>
    <property type="match status" value="1"/>
</dbReference>
<organism evidence="9 10">
    <name type="scientific">Pseudonocardia nematodicida</name>
    <dbReference type="NCBI Taxonomy" id="1206997"/>
    <lineage>
        <taxon>Bacteria</taxon>
        <taxon>Bacillati</taxon>
        <taxon>Actinomycetota</taxon>
        <taxon>Actinomycetes</taxon>
        <taxon>Pseudonocardiales</taxon>
        <taxon>Pseudonocardiaceae</taxon>
        <taxon>Pseudonocardia</taxon>
    </lineage>
</organism>
<feature type="transmembrane region" description="Helical" evidence="8">
    <location>
        <begin position="66"/>
        <end position="89"/>
    </location>
</feature>
<accession>A0ABV1KDY2</accession>
<keyword evidence="7 8" id="KW-0472">Membrane</keyword>
<proteinExistence type="inferred from homology"/>
<dbReference type="PANTHER" id="PTHR36838">
    <property type="entry name" value="AUXIN EFFLUX CARRIER FAMILY PROTEIN"/>
    <property type="match status" value="1"/>
</dbReference>
<feature type="transmembrane region" description="Helical" evidence="8">
    <location>
        <begin position="125"/>
        <end position="146"/>
    </location>
</feature>
<gene>
    <name evidence="9" type="ORF">WIS52_19540</name>
</gene>